<protein>
    <submittedName>
        <fullName evidence="1">Uncharacterized protein</fullName>
    </submittedName>
</protein>
<name>A0A855IVB3_9VIBR</name>
<proteinExistence type="predicted"/>
<gene>
    <name evidence="1" type="ORF">BCT50_17605</name>
</gene>
<evidence type="ECO:0000313" key="2">
    <source>
        <dbReference type="Proteomes" id="UP000235554"/>
    </source>
</evidence>
<evidence type="ECO:0000313" key="1">
    <source>
        <dbReference type="EMBL" id="PMM61626.1"/>
    </source>
</evidence>
<comment type="caution">
    <text evidence="1">The sequence shown here is derived from an EMBL/GenBank/DDBJ whole genome shotgun (WGS) entry which is preliminary data.</text>
</comment>
<organism evidence="1 2">
    <name type="scientific">Vibrio lentus</name>
    <dbReference type="NCBI Taxonomy" id="136468"/>
    <lineage>
        <taxon>Bacteria</taxon>
        <taxon>Pseudomonadati</taxon>
        <taxon>Pseudomonadota</taxon>
        <taxon>Gammaproteobacteria</taxon>
        <taxon>Vibrionales</taxon>
        <taxon>Vibrionaceae</taxon>
        <taxon>Vibrio</taxon>
    </lineage>
</organism>
<dbReference type="AlphaFoldDB" id="A0A855IVB3"/>
<dbReference type="Proteomes" id="UP000235554">
    <property type="component" value="Unassembled WGS sequence"/>
</dbReference>
<reference evidence="2" key="1">
    <citation type="submission" date="2016-07" db="EMBL/GenBank/DDBJ databases">
        <title>Nontailed viruses are major unrecognized killers of bacteria in the ocean.</title>
        <authorList>
            <person name="Kauffman K."/>
            <person name="Hussain F."/>
            <person name="Yang J."/>
            <person name="Arevalo P."/>
            <person name="Brown J."/>
            <person name="Cutler M."/>
            <person name="Kelly L."/>
            <person name="Polz M.F."/>
        </authorList>
    </citation>
    <scope>NUCLEOTIDE SEQUENCE [LARGE SCALE GENOMIC DNA]</scope>
    <source>
        <strain evidence="2">10N.261.48.A1</strain>
    </source>
</reference>
<dbReference type="EMBL" id="MCZJ01000007">
    <property type="protein sequence ID" value="PMM61626.1"/>
    <property type="molecule type" value="Genomic_DNA"/>
</dbReference>
<accession>A0A855IVB3</accession>
<sequence length="528" mass="60204">MEIYIAQCDIMSLLEDILKKTGPCLSSDLVQELVEKHHLSHDAARKRVSRTGKDIYRLEGLPLPRNMKFVYLRKDYRSPFFWTALYKAFKDTNSAYWHAIAALKERGGVMLYDHFLISCGAPLRQKKHTPPEKILERLEMHEILSVREIDGFGRCVLLTQYEQDLQFILPDIRARLIAEKILMGAISQWAKNLGLVSYNIFTDRDAEELPSVSTTLWDMAGPSYISPLVNMGKDETSKVKPGFFACDILLNKRLSEDGIQPFLRKCRTLRGLPNVGRCMQMFVANEYHKEAFRLAKEAGVLPATVETLFGHDVAKGLTSLLRTLESAAHAVTIEPERFNELFDQLGKIEGAVGNLRGVLFEYFSASVVEKAYRTSCVRLNELCKTLDGSSAESDIIAELNTGQILFIECKGHQPNGTVSHDEVKRWLQVRVPTLRKYALEHPDWKRKELCFALWTSGGFSEDSLELLSQAKENTSKYKLDYCDAEAVLKIVKSCNDKEMLKTYFKCFLDYPLKKLEKEWLNALDSESV</sequence>